<feature type="transmembrane region" description="Helical" evidence="1">
    <location>
        <begin position="522"/>
        <end position="546"/>
    </location>
</feature>
<name>A0A8S5VU43_9CAUD</name>
<keyword evidence="1" id="KW-1133">Transmembrane helix</keyword>
<reference evidence="2" key="1">
    <citation type="journal article" date="2021" name="Proc. Natl. Acad. Sci. U.S.A.">
        <title>A Catalog of Tens of Thousands of Viruses from Human Metagenomes Reveals Hidden Associations with Chronic Diseases.</title>
        <authorList>
            <person name="Tisza M.J."/>
            <person name="Buck C.B."/>
        </authorList>
    </citation>
    <scope>NUCLEOTIDE SEQUENCE</scope>
    <source>
        <strain evidence="2">CtASH1</strain>
    </source>
</reference>
<feature type="transmembrane region" description="Helical" evidence="1">
    <location>
        <begin position="552"/>
        <end position="571"/>
    </location>
</feature>
<accession>A0A8S5VU43</accession>
<proteinExistence type="predicted"/>
<evidence type="ECO:0000256" key="1">
    <source>
        <dbReference type="SAM" id="Phobius"/>
    </source>
</evidence>
<organism evidence="2">
    <name type="scientific">Ackermannviridae sp</name>
    <dbReference type="NCBI Taxonomy" id="2831612"/>
    <lineage>
        <taxon>Viruses</taxon>
        <taxon>Duplodnaviria</taxon>
        <taxon>Heunggongvirae</taxon>
        <taxon>Uroviricota</taxon>
        <taxon>Caudoviricetes</taxon>
        <taxon>Pantevenvirales</taxon>
        <taxon>Ackermannviridae</taxon>
    </lineage>
</organism>
<keyword evidence="1" id="KW-0472">Membrane</keyword>
<evidence type="ECO:0000313" key="2">
    <source>
        <dbReference type="EMBL" id="DAG97981.1"/>
    </source>
</evidence>
<feature type="transmembrane region" description="Helical" evidence="1">
    <location>
        <begin position="592"/>
        <end position="621"/>
    </location>
</feature>
<protein>
    <submittedName>
        <fullName evidence="2">Uncharacterized protein</fullName>
    </submittedName>
</protein>
<sequence>MDIEQFNILYDIFGESLDLQRNSSSKINGIFDGVQSISTNLEEVAKLYKEKLEEEKKLSESVPQMASITSPTSMSDMATISFYIEQQAILMDKVFGLNGHLFMDTMFSIDKGIQLIAKQKAEISATPPVGGAQLGADMRTLDQISQSINLFVSSINTSVNKRYVKNIATFNKSISVLMKGIKDAVEKLDKQSLDTFSKASMFVVDYTRGVAEIDSRNITDRKIRAIKKAISIFNMQDLKDVSIENTKAIAESMSVFSVHLKPFMDSLSKSKMPSQRRIQRIMNSLGEFVKSFSEVMKNGDASKMKATGDMLSSIGTGIRKFAWRIFIASPLLVLAVPGMTIFKFVVKFLRKELQFIANNAEGLNRGAVGIAKMGLSVLAFAGSMALTTLIMRQIDVRQLVWGLAITSATMYGMSRLFMYFGNSRNSRRIVSGAKAIAFMSASLVLGALSLYGVSQVGIDFVNVGILALSLSALAVVYHFIGKSWVTISKGALAMSLMSLSVYLVSASIAFSSMVAMKSWKGALIFMGLASGLATIWGVAGMFFGYIALGAGAMALVGLSLLTFALPLKMVGEAMEKSGDALIKHLPEFIKELVVPMSMFGIASPLILLGSVALGAVGASLLPFTKVFEGISKSKVQVDDVSNFSKSMTILAKGASDALSELSFLDTFRLGSLRDVASIVDTFSTSMVKFSSLGDTSKLIDISRNIGEMFKNIMHSVIIATSPDAIKKMYDIDTNWFKIQGSITSASRMSSAMIDLADGVRKWTEMKIDEGDGQKIADNIKSILGIIPASIAPMGRFFDDDDDMWNLWGILRKSEKDVEEKRKFEYLNGQTFSLREVRNGLRFTAKLGDSLGDLADGVKKWAEMKLSSSDVEQIDTNIRTILGVLPRKIADFGAIDKDEVINAGFLGLFQKSSVERGLEYTGDLGNAINSLADGVRKWRDAKLTSADVERITSNLQTIMGVLPALVSQFGEQDKDVIPTGFMGMILKTTVQRGIDYVKGIGEALIPLYDGVVKWKTTKISDEERTAIQKNIEGILTTIPQVFMSLAEDADKGTGIFGIADSDLQKGVDAVKMFNEPLNMLVNTIKNYSSIKDADISSLRMGATLKKTLQMINEGFSFLTPHKVDTFSKFIKPFSEFTKILTKFGKDMKDVSADWKSIESVIDKANSFEQNRSRSAYSFPSLSKPSGGSFASYQSSTGFKIEKSNKETMKVDRKAGETPEQLRTRQIDKIIQSMGMILDALGYRNSDGAVQQNAVASILSDLKDLFMDGNAKVRVNGKIG</sequence>
<keyword evidence="1" id="KW-0812">Transmembrane</keyword>
<feature type="transmembrane region" description="Helical" evidence="1">
    <location>
        <begin position="399"/>
        <end position="420"/>
    </location>
</feature>
<feature type="transmembrane region" description="Helical" evidence="1">
    <location>
        <begin position="321"/>
        <end position="346"/>
    </location>
</feature>
<feature type="transmembrane region" description="Helical" evidence="1">
    <location>
        <begin position="432"/>
        <end position="453"/>
    </location>
</feature>
<feature type="transmembrane region" description="Helical" evidence="1">
    <location>
        <begin position="460"/>
        <end position="480"/>
    </location>
</feature>
<feature type="transmembrane region" description="Helical" evidence="1">
    <location>
        <begin position="492"/>
        <end position="510"/>
    </location>
</feature>
<dbReference type="EMBL" id="BK035393">
    <property type="protein sequence ID" value="DAG97981.1"/>
    <property type="molecule type" value="Genomic_DNA"/>
</dbReference>